<reference evidence="9 10" key="1">
    <citation type="journal article" date="2018" name="Science">
        <title>The opium poppy genome and morphinan production.</title>
        <authorList>
            <person name="Guo L."/>
            <person name="Winzer T."/>
            <person name="Yang X."/>
            <person name="Li Y."/>
            <person name="Ning Z."/>
            <person name="He Z."/>
            <person name="Teodor R."/>
            <person name="Lu Y."/>
            <person name="Bowser T.A."/>
            <person name="Graham I.A."/>
            <person name="Ye K."/>
        </authorList>
    </citation>
    <scope>NUCLEOTIDE SEQUENCE [LARGE SCALE GENOMIC DNA]</scope>
    <source>
        <strain evidence="10">cv. HN1</strain>
        <tissue evidence="9">Leaves</tissue>
    </source>
</reference>
<dbReference type="AlphaFoldDB" id="A0A4Y7JXQ9"/>
<proteinExistence type="predicted"/>
<gene>
    <name evidence="9" type="ORF">C5167_009543</name>
</gene>
<evidence type="ECO:0000313" key="9">
    <source>
        <dbReference type="EMBL" id="RZC65853.1"/>
    </source>
</evidence>
<dbReference type="InterPro" id="IPR012946">
    <property type="entry name" value="X8"/>
</dbReference>
<evidence type="ECO:0000256" key="1">
    <source>
        <dbReference type="ARBA" id="ARBA00004609"/>
    </source>
</evidence>
<keyword evidence="3" id="KW-0449">Lipoprotein</keyword>
<evidence type="ECO:0000259" key="8">
    <source>
        <dbReference type="SMART" id="SM00768"/>
    </source>
</evidence>
<organism evidence="9 10">
    <name type="scientific">Papaver somniferum</name>
    <name type="common">Opium poppy</name>
    <dbReference type="NCBI Taxonomy" id="3469"/>
    <lineage>
        <taxon>Eukaryota</taxon>
        <taxon>Viridiplantae</taxon>
        <taxon>Streptophyta</taxon>
        <taxon>Embryophyta</taxon>
        <taxon>Tracheophyta</taxon>
        <taxon>Spermatophyta</taxon>
        <taxon>Magnoliopsida</taxon>
        <taxon>Ranunculales</taxon>
        <taxon>Papaveraceae</taxon>
        <taxon>Papaveroideae</taxon>
        <taxon>Papaver</taxon>
    </lineage>
</organism>
<sequence length="141" mass="15773">MYKRLYNIHLRENPLVIAKMSFLSTTVSVSIQGQVYSMAAHMLSADGELGQQWCIVDRQASNETIQGALNWACSQGDDICLNIQEGKPCYLPNTLEDHASYAFNSYYQKFKSQGATCYFNGAAMANEEDPSYGSCKYEILP</sequence>
<keyword evidence="6" id="KW-1015">Disulfide bond</keyword>
<dbReference type="FunFam" id="1.20.58.1040:FF:000001">
    <property type="entry name" value="Glucan endo-1,3-beta-glucosidase 4"/>
    <property type="match status" value="1"/>
</dbReference>
<accession>A0A4Y7JXQ9</accession>
<dbReference type="GO" id="GO:0005886">
    <property type="term" value="C:plasma membrane"/>
    <property type="evidence" value="ECO:0007669"/>
    <property type="project" value="UniProtKB-SubCell"/>
</dbReference>
<feature type="domain" description="X8" evidence="8">
    <location>
        <begin position="52"/>
        <end position="137"/>
    </location>
</feature>
<dbReference type="GO" id="GO:0009506">
    <property type="term" value="C:plasmodesma"/>
    <property type="evidence" value="ECO:0007669"/>
    <property type="project" value="UniProtKB-ARBA"/>
</dbReference>
<evidence type="ECO:0000256" key="2">
    <source>
        <dbReference type="ARBA" id="ARBA00022475"/>
    </source>
</evidence>
<evidence type="ECO:0000256" key="6">
    <source>
        <dbReference type="ARBA" id="ARBA00023157"/>
    </source>
</evidence>
<keyword evidence="3" id="KW-0336">GPI-anchor</keyword>
<comment type="subcellular location">
    <subcellularLocation>
        <location evidence="1">Cell membrane</location>
        <topology evidence="1">Lipid-anchor</topology>
        <topology evidence="1">GPI-anchor</topology>
    </subcellularLocation>
</comment>
<keyword evidence="7" id="KW-0325">Glycoprotein</keyword>
<dbReference type="OMA" id="AMVIQVD"/>
<dbReference type="PANTHER" id="PTHR31044">
    <property type="entry name" value="BETA-1,3 GLUCANASE"/>
    <property type="match status" value="1"/>
</dbReference>
<keyword evidence="5" id="KW-0472">Membrane</keyword>
<keyword evidence="4" id="KW-0732">Signal</keyword>
<evidence type="ECO:0000256" key="4">
    <source>
        <dbReference type="ARBA" id="ARBA00022729"/>
    </source>
</evidence>
<keyword evidence="2" id="KW-1003">Cell membrane</keyword>
<dbReference type="Gramene" id="RZC65853">
    <property type="protein sequence ID" value="RZC65853"/>
    <property type="gene ID" value="C5167_009543"/>
</dbReference>
<dbReference type="Proteomes" id="UP000316621">
    <property type="component" value="Chromosome 6"/>
</dbReference>
<dbReference type="GO" id="GO:0098552">
    <property type="term" value="C:side of membrane"/>
    <property type="evidence" value="ECO:0007669"/>
    <property type="project" value="UniProtKB-KW"/>
</dbReference>
<name>A0A4Y7JXQ9_PAPSO</name>
<dbReference type="PANTHER" id="PTHR31044:SF125">
    <property type="entry name" value="GLUCAN ENDO-1,3-BETA-D-GLUCOSIDASE"/>
    <property type="match status" value="1"/>
</dbReference>
<dbReference type="Pfam" id="PF07983">
    <property type="entry name" value="X8"/>
    <property type="match status" value="1"/>
</dbReference>
<keyword evidence="10" id="KW-1185">Reference proteome</keyword>
<dbReference type="InterPro" id="IPR044788">
    <property type="entry name" value="X8_dom_prot"/>
</dbReference>
<dbReference type="EMBL" id="CM010720">
    <property type="protein sequence ID" value="RZC65853.1"/>
    <property type="molecule type" value="Genomic_DNA"/>
</dbReference>
<evidence type="ECO:0000256" key="7">
    <source>
        <dbReference type="ARBA" id="ARBA00023180"/>
    </source>
</evidence>
<evidence type="ECO:0000256" key="3">
    <source>
        <dbReference type="ARBA" id="ARBA00022622"/>
    </source>
</evidence>
<evidence type="ECO:0000313" key="10">
    <source>
        <dbReference type="Proteomes" id="UP000316621"/>
    </source>
</evidence>
<evidence type="ECO:0000256" key="5">
    <source>
        <dbReference type="ARBA" id="ARBA00023136"/>
    </source>
</evidence>
<protein>
    <recommendedName>
        <fullName evidence="8">X8 domain-containing protein</fullName>
    </recommendedName>
</protein>
<dbReference type="SMART" id="SM00768">
    <property type="entry name" value="X8"/>
    <property type="match status" value="1"/>
</dbReference>
<dbReference type="Gene3D" id="1.20.58.1040">
    <property type="match status" value="1"/>
</dbReference>